<keyword evidence="8 9" id="KW-0472">Membrane</keyword>
<dbReference type="RefSeq" id="WP_120111688.1">
    <property type="nucleotide sequence ID" value="NZ_QXQB01000003.1"/>
</dbReference>
<proteinExistence type="inferred from homology"/>
<comment type="subunit">
    <text evidence="9">Forms a complex with TatC.</text>
</comment>
<comment type="function">
    <text evidence="9">Part of the twin-arginine translocation (Tat) system that transports large folded proteins containing a characteristic twin-arginine motif in their signal peptide across membranes. TatA could form the protein-conducting channel of the Tat system.</text>
</comment>
<dbReference type="PRINTS" id="PR01506">
    <property type="entry name" value="TATBPROTEIN"/>
</dbReference>
<evidence type="ECO:0000313" key="11">
    <source>
        <dbReference type="EMBL" id="RJX38891.1"/>
    </source>
</evidence>
<reference evidence="11 12" key="1">
    <citation type="submission" date="2018-09" db="EMBL/GenBank/DDBJ databases">
        <title>Paenibacillus aracenensis nov. sp. isolated from a cave in southern Spain.</title>
        <authorList>
            <person name="Jurado V."/>
            <person name="Gutierrez-Patricio S."/>
            <person name="Gonzalez-Pimentel J.L."/>
            <person name="Miller A.Z."/>
            <person name="Laiz L."/>
            <person name="Saiz-Jimenez C."/>
        </authorList>
    </citation>
    <scope>NUCLEOTIDE SEQUENCE [LARGE SCALE GENOMIC DNA]</scope>
    <source>
        <strain evidence="11 12">JCM 19203</strain>
    </source>
</reference>
<name>A0A3A6PQI8_9BACL</name>
<dbReference type="InterPro" id="IPR003369">
    <property type="entry name" value="TatA/B/E"/>
</dbReference>
<dbReference type="Proteomes" id="UP000267798">
    <property type="component" value="Unassembled WGS sequence"/>
</dbReference>
<sequence length="66" mass="6991">MPNIGITGIILVGILALLLFGPKKLPELGKAVGTTIREFRSGTRALVAEDEQAKTAEQAGEKKNES</sequence>
<protein>
    <recommendedName>
        <fullName evidence="9">Sec-independent protein translocase protein TatA</fullName>
    </recommendedName>
</protein>
<evidence type="ECO:0000256" key="6">
    <source>
        <dbReference type="ARBA" id="ARBA00022989"/>
    </source>
</evidence>
<feature type="transmembrane region" description="Helical" evidence="9">
    <location>
        <begin position="6"/>
        <end position="22"/>
    </location>
</feature>
<evidence type="ECO:0000256" key="8">
    <source>
        <dbReference type="ARBA" id="ARBA00023136"/>
    </source>
</evidence>
<dbReference type="OrthoDB" id="9800908at2"/>
<gene>
    <name evidence="9" type="primary">tatA</name>
    <name evidence="11" type="ORF">D3P09_15335</name>
</gene>
<evidence type="ECO:0000256" key="1">
    <source>
        <dbReference type="ARBA" id="ARBA00004162"/>
    </source>
</evidence>
<evidence type="ECO:0000256" key="5">
    <source>
        <dbReference type="ARBA" id="ARBA00022927"/>
    </source>
</evidence>
<accession>A0A3A6PQI8</accession>
<dbReference type="NCBIfam" id="TIGR01411">
    <property type="entry name" value="tatAE"/>
    <property type="match status" value="1"/>
</dbReference>
<evidence type="ECO:0000256" key="10">
    <source>
        <dbReference type="SAM" id="MobiDB-lite"/>
    </source>
</evidence>
<dbReference type="HAMAP" id="MF_00236">
    <property type="entry name" value="TatA_E"/>
    <property type="match status" value="1"/>
</dbReference>
<keyword evidence="6 9" id="KW-1133">Transmembrane helix</keyword>
<comment type="subcellular location">
    <subcellularLocation>
        <location evidence="1 9">Cell membrane</location>
        <topology evidence="1 9">Single-pass membrane protein</topology>
    </subcellularLocation>
</comment>
<dbReference type="EMBL" id="QXQB01000003">
    <property type="protein sequence ID" value="RJX38891.1"/>
    <property type="molecule type" value="Genomic_DNA"/>
</dbReference>
<keyword evidence="12" id="KW-1185">Reference proteome</keyword>
<dbReference type="PANTHER" id="PTHR42982">
    <property type="entry name" value="SEC-INDEPENDENT PROTEIN TRANSLOCASE PROTEIN TATA"/>
    <property type="match status" value="1"/>
</dbReference>
<keyword evidence="7 9" id="KW-0811">Translocation</keyword>
<dbReference type="GO" id="GO:0008320">
    <property type="term" value="F:protein transmembrane transporter activity"/>
    <property type="evidence" value="ECO:0007669"/>
    <property type="project" value="UniProtKB-UniRule"/>
</dbReference>
<organism evidence="11 12">
    <name type="scientific">Paenibacillus pinisoli</name>
    <dbReference type="NCBI Taxonomy" id="1276110"/>
    <lineage>
        <taxon>Bacteria</taxon>
        <taxon>Bacillati</taxon>
        <taxon>Bacillota</taxon>
        <taxon>Bacilli</taxon>
        <taxon>Bacillales</taxon>
        <taxon>Paenibacillaceae</taxon>
        <taxon>Paenibacillus</taxon>
    </lineage>
</organism>
<evidence type="ECO:0000256" key="4">
    <source>
        <dbReference type="ARBA" id="ARBA00022692"/>
    </source>
</evidence>
<dbReference type="GO" id="GO:0033281">
    <property type="term" value="C:TAT protein transport complex"/>
    <property type="evidence" value="ECO:0007669"/>
    <property type="project" value="UniProtKB-UniRule"/>
</dbReference>
<dbReference type="GO" id="GO:0043953">
    <property type="term" value="P:protein transport by the Tat complex"/>
    <property type="evidence" value="ECO:0007669"/>
    <property type="project" value="UniProtKB-UniRule"/>
</dbReference>
<evidence type="ECO:0000313" key="12">
    <source>
        <dbReference type="Proteomes" id="UP000267798"/>
    </source>
</evidence>
<comment type="similarity">
    <text evidence="9">Belongs to the TatA/E family.</text>
</comment>
<feature type="region of interest" description="Disordered" evidence="10">
    <location>
        <begin position="47"/>
        <end position="66"/>
    </location>
</feature>
<evidence type="ECO:0000256" key="9">
    <source>
        <dbReference type="HAMAP-Rule" id="MF_00236"/>
    </source>
</evidence>
<evidence type="ECO:0000256" key="2">
    <source>
        <dbReference type="ARBA" id="ARBA00022448"/>
    </source>
</evidence>
<dbReference type="InterPro" id="IPR006312">
    <property type="entry name" value="TatA/E"/>
</dbReference>
<feature type="compositionally biased region" description="Basic and acidic residues" evidence="10">
    <location>
        <begin position="51"/>
        <end position="66"/>
    </location>
</feature>
<keyword evidence="2 9" id="KW-0813">Transport</keyword>
<dbReference type="PANTHER" id="PTHR42982:SF1">
    <property type="entry name" value="SEC-INDEPENDENT PROTEIN TRANSLOCASE PROTEIN TATA"/>
    <property type="match status" value="1"/>
</dbReference>
<dbReference type="Pfam" id="PF02416">
    <property type="entry name" value="TatA_B_E"/>
    <property type="match status" value="1"/>
</dbReference>
<keyword evidence="5 9" id="KW-0653">Protein transport</keyword>
<keyword evidence="4 9" id="KW-0812">Transmembrane</keyword>
<keyword evidence="3 9" id="KW-1003">Cell membrane</keyword>
<evidence type="ECO:0000256" key="3">
    <source>
        <dbReference type="ARBA" id="ARBA00022475"/>
    </source>
</evidence>
<dbReference type="NCBIfam" id="NF011430">
    <property type="entry name" value="PRK14861.1"/>
    <property type="match status" value="1"/>
</dbReference>
<comment type="caution">
    <text evidence="11">The sequence shown here is derived from an EMBL/GenBank/DDBJ whole genome shotgun (WGS) entry which is preliminary data.</text>
</comment>
<dbReference type="Gene3D" id="1.20.5.3310">
    <property type="match status" value="1"/>
</dbReference>
<dbReference type="AlphaFoldDB" id="A0A3A6PQI8"/>
<evidence type="ECO:0000256" key="7">
    <source>
        <dbReference type="ARBA" id="ARBA00023010"/>
    </source>
</evidence>